<accession>A0AA96FCB3</accession>
<reference evidence="1" key="1">
    <citation type="submission" date="2023-09" db="EMBL/GenBank/DDBJ databases">
        <title>Demequina sp. a novel bacteria isolated from Capsicum annuum.</title>
        <authorList>
            <person name="Humaira Z."/>
            <person name="Lee J."/>
            <person name="Cho D."/>
        </authorList>
    </citation>
    <scope>NUCLEOTIDE SEQUENCE</scope>
    <source>
        <strain evidence="1">PMTSA13</strain>
    </source>
</reference>
<name>A0AA96FCB3_9MICO</name>
<gene>
    <name evidence="1" type="ORF">RN607_13130</name>
</gene>
<dbReference type="EMBL" id="CP134880">
    <property type="protein sequence ID" value="WNM27128.1"/>
    <property type="molecule type" value="Genomic_DNA"/>
</dbReference>
<evidence type="ECO:0000313" key="1">
    <source>
        <dbReference type="EMBL" id="WNM27128.1"/>
    </source>
</evidence>
<protein>
    <submittedName>
        <fullName evidence="1">PIN domain-containing protein</fullName>
    </submittedName>
</protein>
<dbReference type="AlphaFoldDB" id="A0AA96FCB3"/>
<organism evidence="1">
    <name type="scientific">Demequina capsici</name>
    <dbReference type="NCBI Taxonomy" id="3075620"/>
    <lineage>
        <taxon>Bacteria</taxon>
        <taxon>Bacillati</taxon>
        <taxon>Actinomycetota</taxon>
        <taxon>Actinomycetes</taxon>
        <taxon>Micrococcales</taxon>
        <taxon>Demequinaceae</taxon>
        <taxon>Demequina</taxon>
    </lineage>
</organism>
<dbReference type="KEGG" id="dcp:RN607_13130"/>
<proteinExistence type="predicted"/>
<dbReference type="Proteomes" id="UP001303408">
    <property type="component" value="Chromosome"/>
</dbReference>
<sequence length="189" mass="21190">MGVRVFVDANVLFSRILRDWLFLLKIESGGVMFTIGSSEDVIAETIARYRDQHPAAPGARIAAIRERIVAHLDEVVSEYDVQDWMLEDDPGDGHVRAAVCDGGFDMLVACDKKLLCEREKRALPYEPIHPDQFFVLVDDSAPAAVRRVTSEQAAYFVKKSGEVDLPQALRDANCPEFAERIAEHLRAMM</sequence>
<dbReference type="RefSeq" id="WP_313543073.1">
    <property type="nucleotide sequence ID" value="NZ_CP134880.1"/>
</dbReference>